<dbReference type="EMBL" id="GBRH01243000">
    <property type="protein sequence ID" value="JAD54895.1"/>
    <property type="molecule type" value="Transcribed_RNA"/>
</dbReference>
<reference evidence="1" key="1">
    <citation type="submission" date="2014-09" db="EMBL/GenBank/DDBJ databases">
        <authorList>
            <person name="Magalhaes I.L.F."/>
            <person name="Oliveira U."/>
            <person name="Santos F.R."/>
            <person name="Vidigal T.H.D.A."/>
            <person name="Brescovit A.D."/>
            <person name="Santos A.J."/>
        </authorList>
    </citation>
    <scope>NUCLEOTIDE SEQUENCE</scope>
    <source>
        <tissue evidence="1">Shoot tissue taken approximately 20 cm above the soil surface</tissue>
    </source>
</reference>
<reference evidence="1" key="2">
    <citation type="journal article" date="2015" name="Data Brief">
        <title>Shoot transcriptome of the giant reed, Arundo donax.</title>
        <authorList>
            <person name="Barrero R.A."/>
            <person name="Guerrero F.D."/>
            <person name="Moolhuijzen P."/>
            <person name="Goolsby J.A."/>
            <person name="Tidwell J."/>
            <person name="Bellgard S.E."/>
            <person name="Bellgard M.I."/>
        </authorList>
    </citation>
    <scope>NUCLEOTIDE SEQUENCE</scope>
    <source>
        <tissue evidence="1">Shoot tissue taken approximately 20 cm above the soil surface</tissue>
    </source>
</reference>
<name>A0A0A9B135_ARUDO</name>
<sequence>MKLSDVCFNSCKLIFNFKFALLVANIDF</sequence>
<protein>
    <submittedName>
        <fullName evidence="1">Uncharacterized protein</fullName>
    </submittedName>
</protein>
<evidence type="ECO:0000313" key="1">
    <source>
        <dbReference type="EMBL" id="JAD54895.1"/>
    </source>
</evidence>
<organism evidence="1">
    <name type="scientific">Arundo donax</name>
    <name type="common">Giant reed</name>
    <name type="synonym">Donax arundinaceus</name>
    <dbReference type="NCBI Taxonomy" id="35708"/>
    <lineage>
        <taxon>Eukaryota</taxon>
        <taxon>Viridiplantae</taxon>
        <taxon>Streptophyta</taxon>
        <taxon>Embryophyta</taxon>
        <taxon>Tracheophyta</taxon>
        <taxon>Spermatophyta</taxon>
        <taxon>Magnoliopsida</taxon>
        <taxon>Liliopsida</taxon>
        <taxon>Poales</taxon>
        <taxon>Poaceae</taxon>
        <taxon>PACMAD clade</taxon>
        <taxon>Arundinoideae</taxon>
        <taxon>Arundineae</taxon>
        <taxon>Arundo</taxon>
    </lineage>
</organism>
<dbReference type="AlphaFoldDB" id="A0A0A9B135"/>
<accession>A0A0A9B135</accession>
<proteinExistence type="predicted"/>